<evidence type="ECO:0000256" key="6">
    <source>
        <dbReference type="ARBA" id="ARBA00022827"/>
    </source>
</evidence>
<dbReference type="Pfam" id="PF02424">
    <property type="entry name" value="ApbE"/>
    <property type="match status" value="1"/>
</dbReference>
<dbReference type="RefSeq" id="WP_007418976.1">
    <property type="nucleotide sequence ID" value="NZ_ABOX02000096.1"/>
</dbReference>
<dbReference type="PROSITE" id="PS51257">
    <property type="entry name" value="PROKAR_LIPOPROTEIN"/>
    <property type="match status" value="1"/>
</dbReference>
<comment type="similarity">
    <text evidence="10 12">Belongs to the ApbE family.</text>
</comment>
<evidence type="ECO:0000256" key="7">
    <source>
        <dbReference type="ARBA" id="ARBA00022842"/>
    </source>
</evidence>
<dbReference type="InterPro" id="IPR024932">
    <property type="entry name" value="ApbE"/>
</dbReference>
<feature type="binding site" evidence="11">
    <location>
        <position position="307"/>
    </location>
    <ligand>
        <name>Mg(2+)</name>
        <dbReference type="ChEBI" id="CHEBI:18420"/>
    </ligand>
</feature>
<dbReference type="EMBL" id="ABOX02000096">
    <property type="protein sequence ID" value="EEF56991.1"/>
    <property type="molecule type" value="Genomic_DNA"/>
</dbReference>
<evidence type="ECO:0000256" key="5">
    <source>
        <dbReference type="ARBA" id="ARBA00022723"/>
    </source>
</evidence>
<keyword evidence="4 10" id="KW-0808">Transferase</keyword>
<evidence type="ECO:0000256" key="9">
    <source>
        <dbReference type="ARBA" id="ARBA00048540"/>
    </source>
</evidence>
<evidence type="ECO:0000256" key="3">
    <source>
        <dbReference type="ARBA" id="ARBA00022630"/>
    </source>
</evidence>
<dbReference type="GO" id="GO:0005886">
    <property type="term" value="C:plasma membrane"/>
    <property type="evidence" value="ECO:0007669"/>
    <property type="project" value="UniProtKB-SubCell"/>
</dbReference>
<dbReference type="GO" id="GO:0046872">
    <property type="term" value="F:metal ion binding"/>
    <property type="evidence" value="ECO:0007669"/>
    <property type="project" value="UniProtKB-UniRule"/>
</dbReference>
<keyword evidence="12" id="KW-1003">Cell membrane</keyword>
<accession>B9XT43</accession>
<reference evidence="13 14" key="1">
    <citation type="journal article" date="2011" name="J. Bacteriol.">
        <title>Genome sequence of 'Pedosphaera parvula' Ellin514, an aerobic Verrucomicrobial isolate from pasture soil.</title>
        <authorList>
            <person name="Kant R."/>
            <person name="van Passel M.W."/>
            <person name="Sangwan P."/>
            <person name="Palva A."/>
            <person name="Lucas S."/>
            <person name="Copeland A."/>
            <person name="Lapidus A."/>
            <person name="Glavina Del Rio T."/>
            <person name="Dalin E."/>
            <person name="Tice H."/>
            <person name="Bruce D."/>
            <person name="Goodwin L."/>
            <person name="Pitluck S."/>
            <person name="Chertkov O."/>
            <person name="Larimer F.W."/>
            <person name="Land M.L."/>
            <person name="Hauser L."/>
            <person name="Brettin T.S."/>
            <person name="Detter J.C."/>
            <person name="Han S."/>
            <person name="de Vos W.M."/>
            <person name="Janssen P.H."/>
            <person name="Smidt H."/>
        </authorList>
    </citation>
    <scope>NUCLEOTIDE SEQUENCE [LARGE SCALE GENOMIC DNA]</scope>
    <source>
        <strain evidence="13 14">Ellin514</strain>
    </source>
</reference>
<dbReference type="Proteomes" id="UP000003688">
    <property type="component" value="Unassembled WGS sequence"/>
</dbReference>
<keyword evidence="5 10" id="KW-0479">Metal-binding</keyword>
<keyword evidence="14" id="KW-1185">Reference proteome</keyword>
<evidence type="ECO:0000256" key="4">
    <source>
        <dbReference type="ARBA" id="ARBA00022679"/>
    </source>
</evidence>
<dbReference type="PANTHER" id="PTHR30040:SF2">
    <property type="entry name" value="FAD:PROTEIN FMN TRANSFERASE"/>
    <property type="match status" value="1"/>
</dbReference>
<comment type="subcellular location">
    <subcellularLocation>
        <location evidence="12">Cell inner membrane</location>
        <topology evidence="12">Lipid-anchor</topology>
        <orientation evidence="12">Periplasmic side</orientation>
    </subcellularLocation>
</comment>
<evidence type="ECO:0000256" key="10">
    <source>
        <dbReference type="PIRNR" id="PIRNR006268"/>
    </source>
</evidence>
<proteinExistence type="inferred from homology"/>
<evidence type="ECO:0000313" key="13">
    <source>
        <dbReference type="EMBL" id="EEF56991.1"/>
    </source>
</evidence>
<dbReference type="SUPFAM" id="SSF143631">
    <property type="entry name" value="ApbE-like"/>
    <property type="match status" value="1"/>
</dbReference>
<dbReference type="OrthoDB" id="9778595at2"/>
<keyword evidence="12" id="KW-0472">Membrane</keyword>
<dbReference type="STRING" id="320771.Cflav_PD0026"/>
<dbReference type="PANTHER" id="PTHR30040">
    <property type="entry name" value="THIAMINE BIOSYNTHESIS LIPOPROTEIN APBE"/>
    <property type="match status" value="1"/>
</dbReference>
<evidence type="ECO:0000256" key="11">
    <source>
        <dbReference type="PIRSR" id="PIRSR006268-2"/>
    </source>
</evidence>
<dbReference type="Gene3D" id="3.10.520.10">
    <property type="entry name" value="ApbE-like domains"/>
    <property type="match status" value="1"/>
</dbReference>
<keyword evidence="12 13" id="KW-0449">Lipoprotein</keyword>
<dbReference type="EC" id="2.7.1.180" evidence="1 10"/>
<evidence type="ECO:0000313" key="14">
    <source>
        <dbReference type="Proteomes" id="UP000003688"/>
    </source>
</evidence>
<name>B9XT43_PEDPL</name>
<comment type="catalytic activity">
    <reaction evidence="9 10 12">
        <text>L-threonyl-[protein] + FAD = FMN-L-threonyl-[protein] + AMP + H(+)</text>
        <dbReference type="Rhea" id="RHEA:36847"/>
        <dbReference type="Rhea" id="RHEA-COMP:11060"/>
        <dbReference type="Rhea" id="RHEA-COMP:11061"/>
        <dbReference type="ChEBI" id="CHEBI:15378"/>
        <dbReference type="ChEBI" id="CHEBI:30013"/>
        <dbReference type="ChEBI" id="CHEBI:57692"/>
        <dbReference type="ChEBI" id="CHEBI:74257"/>
        <dbReference type="ChEBI" id="CHEBI:456215"/>
        <dbReference type="EC" id="2.7.1.180"/>
    </reaction>
</comment>
<keyword evidence="3 10" id="KW-0285">Flavoprotein</keyword>
<keyword evidence="6 10" id="KW-0274">FAD</keyword>
<dbReference type="PIRSF" id="PIRSF006268">
    <property type="entry name" value="ApbE"/>
    <property type="match status" value="1"/>
</dbReference>
<comment type="function">
    <text evidence="12">Flavin transferase that catalyzes the transfer of the FMN moiety of FAD and its covalent binding to the hydroxyl group of a threonine residue in a target flavoprotein.</text>
</comment>
<gene>
    <name evidence="13" type="ORF">Cflav_PD0026</name>
</gene>
<comment type="caution">
    <text evidence="13">The sequence shown here is derived from an EMBL/GenBank/DDBJ whole genome shotgun (WGS) entry which is preliminary data.</text>
</comment>
<keyword evidence="7 10" id="KW-0460">Magnesium</keyword>
<evidence type="ECO:0000256" key="8">
    <source>
        <dbReference type="ARBA" id="ARBA00031306"/>
    </source>
</evidence>
<evidence type="ECO:0000256" key="12">
    <source>
        <dbReference type="RuleBase" id="RU363002"/>
    </source>
</evidence>
<organism evidence="13 14">
    <name type="scientific">Pedosphaera parvula (strain Ellin514)</name>
    <dbReference type="NCBI Taxonomy" id="320771"/>
    <lineage>
        <taxon>Bacteria</taxon>
        <taxon>Pseudomonadati</taxon>
        <taxon>Verrucomicrobiota</taxon>
        <taxon>Pedosphaerae</taxon>
        <taxon>Pedosphaerales</taxon>
        <taxon>Pedosphaeraceae</taxon>
        <taxon>Pedosphaera</taxon>
    </lineage>
</organism>
<evidence type="ECO:0000256" key="2">
    <source>
        <dbReference type="ARBA" id="ARBA00016337"/>
    </source>
</evidence>
<comment type="cofactor">
    <cofactor evidence="11">
        <name>Mg(2+)</name>
        <dbReference type="ChEBI" id="CHEBI:18420"/>
    </cofactor>
    <cofactor evidence="11">
        <name>Mn(2+)</name>
        <dbReference type="ChEBI" id="CHEBI:29035"/>
    </cofactor>
    <text evidence="11">Magnesium. Can also use manganese.</text>
</comment>
<dbReference type="GO" id="GO:0016740">
    <property type="term" value="F:transferase activity"/>
    <property type="evidence" value="ECO:0007669"/>
    <property type="project" value="UniProtKB-UniRule"/>
</dbReference>
<evidence type="ECO:0000256" key="1">
    <source>
        <dbReference type="ARBA" id="ARBA00011955"/>
    </source>
</evidence>
<dbReference type="InterPro" id="IPR003374">
    <property type="entry name" value="ApbE-like_sf"/>
</dbReference>
<dbReference type="AlphaFoldDB" id="B9XT43"/>
<sequence length="358" mass="38724" precursor="true">MMKFLFEAEKSGKDWTRAFGCAVLMCIFTLLLTGCATEQGAEISLHRYEYGELHMASLFRITLYASNQAEADEAAVAAFQKIEELNNCMSDYDANSELMRLCAQPYGTPVKVSDDLFEILAESQRVARESDGAFDVTVGPYVRLWRAARKKKVLPTEAELAEARKEVGYQKLLLNARGKTVILTVPNMKLDLGGIAKGYAADKALQVLKSKGVTRAMVAASGDIALGDAPPGHAGWAIGIASIDPKDAKVTKTVLLKNAGISTSGDTEQFVEIGGKRYSHVVDTQTGLGLTIRIQATIIGPNATITDGLDNTVCALGVERGLALIDSLPKTAALVVTENEQGRRVYQSKRFKALKFQP</sequence>
<keyword evidence="12" id="KW-0997">Cell inner membrane</keyword>
<feature type="binding site" evidence="11">
    <location>
        <position position="194"/>
    </location>
    <ligand>
        <name>Mg(2+)</name>
        <dbReference type="ChEBI" id="CHEBI:18420"/>
    </ligand>
</feature>
<protein>
    <recommendedName>
        <fullName evidence="2 10">FAD:protein FMN transferase</fullName>
        <ecNumber evidence="1 10">2.7.1.180</ecNumber>
    </recommendedName>
    <alternativeName>
        <fullName evidence="8 10">Flavin transferase</fullName>
    </alternativeName>
</protein>